<dbReference type="PANTHER" id="PTHR12427">
    <property type="entry name" value="ATP SYNTHASE E CHAIN, MITOCHONDRIAL"/>
    <property type="match status" value="1"/>
</dbReference>
<reference evidence="16" key="1">
    <citation type="submission" date="2022-01" db="EMBL/GenBank/DDBJ databases">
        <title>Genome Sequence Resource for Two Populations of Ditylenchus destructor, the Migratory Endoparasitic Phytonematode.</title>
        <authorList>
            <person name="Zhang H."/>
            <person name="Lin R."/>
            <person name="Xie B."/>
        </authorList>
    </citation>
    <scope>NUCLEOTIDE SEQUENCE</scope>
    <source>
        <strain evidence="16">BazhouSP</strain>
    </source>
</reference>
<evidence type="ECO:0000256" key="1">
    <source>
        <dbReference type="ARBA" id="ARBA00004273"/>
    </source>
</evidence>
<dbReference type="AlphaFoldDB" id="A0AAD4RA88"/>
<keyword evidence="17" id="KW-1185">Reference proteome</keyword>
<comment type="subcellular location">
    <subcellularLocation>
        <location evidence="1 15">Mitochondrion inner membrane</location>
    </subcellularLocation>
</comment>
<keyword evidence="9 15" id="KW-0496">Mitochondrion</keyword>
<keyword evidence="4 15" id="KW-0138">CF(0)</keyword>
<evidence type="ECO:0000256" key="14">
    <source>
        <dbReference type="ARBA" id="ARBA00074682"/>
    </source>
</evidence>
<dbReference type="PANTHER" id="PTHR12427:SF1">
    <property type="entry name" value="ATP SYNTHASE SUBUNIT E, MITOCHONDRIAL"/>
    <property type="match status" value="1"/>
</dbReference>
<accession>A0AAD4RA88</accession>
<evidence type="ECO:0000313" key="17">
    <source>
        <dbReference type="Proteomes" id="UP001201812"/>
    </source>
</evidence>
<organism evidence="16 17">
    <name type="scientific">Ditylenchus destructor</name>
    <dbReference type="NCBI Taxonomy" id="166010"/>
    <lineage>
        <taxon>Eukaryota</taxon>
        <taxon>Metazoa</taxon>
        <taxon>Ecdysozoa</taxon>
        <taxon>Nematoda</taxon>
        <taxon>Chromadorea</taxon>
        <taxon>Rhabditida</taxon>
        <taxon>Tylenchina</taxon>
        <taxon>Tylenchomorpha</taxon>
        <taxon>Sphaerularioidea</taxon>
        <taxon>Anguinidae</taxon>
        <taxon>Anguininae</taxon>
        <taxon>Ditylenchus</taxon>
    </lineage>
</organism>
<evidence type="ECO:0000256" key="8">
    <source>
        <dbReference type="ARBA" id="ARBA00023065"/>
    </source>
</evidence>
<comment type="caution">
    <text evidence="16">The sequence shown here is derived from an EMBL/GenBank/DDBJ whole genome shotgun (WGS) entry which is preliminary data.</text>
</comment>
<comment type="similarity">
    <text evidence="2 15">Belongs to the ATPase e subunit family.</text>
</comment>
<evidence type="ECO:0000256" key="7">
    <source>
        <dbReference type="ARBA" id="ARBA00022990"/>
    </source>
</evidence>
<dbReference type="EMBL" id="JAKKPZ010000005">
    <property type="protein sequence ID" value="KAI1720491.1"/>
    <property type="molecule type" value="Genomic_DNA"/>
</dbReference>
<protein>
    <recommendedName>
        <fullName evidence="14 15">ATP synthase F(0) complex subunit e, mitochondrial</fullName>
    </recommendedName>
</protein>
<evidence type="ECO:0000313" key="16">
    <source>
        <dbReference type="EMBL" id="KAI1720491.1"/>
    </source>
</evidence>
<name>A0AAD4RA88_9BILA</name>
<dbReference type="GO" id="GO:0015986">
    <property type="term" value="P:proton motive force-driven ATP synthesis"/>
    <property type="evidence" value="ECO:0007669"/>
    <property type="project" value="InterPro"/>
</dbReference>
<evidence type="ECO:0000256" key="2">
    <source>
        <dbReference type="ARBA" id="ARBA00007333"/>
    </source>
</evidence>
<comment type="function">
    <text evidence="12 15">Subunit e, of the mitochondrial membrane ATP synthase complex (F(1)F(0) ATP synthase or Complex V) that produces ATP from ADP in the presence of a proton gradient across the membrane which is generated by electron transport complexes of the respiratory chain. ATP synthase complex consist of a soluble F(1) head domain - the catalytic core - and a membrane F(1) domain - the membrane proton channel. These two domains are linked by a central stalk rotating inside the F(1) region and a stationary peripheral stalk. During catalysis, ATP synthesis in the catalytic domain of F(1) is coupled via a rotary mechanism of the central stalk subunits to proton translocation. In vivo, can only synthesize ATP although its ATP hydrolase activity can be activated artificially in vitro. Part of the complex F(0) domain.</text>
</comment>
<keyword evidence="11 15" id="KW-0066">ATP synthesis</keyword>
<gene>
    <name evidence="16" type="ORF">DdX_04723</name>
</gene>
<dbReference type="GO" id="GO:0005743">
    <property type="term" value="C:mitochondrial inner membrane"/>
    <property type="evidence" value="ECO:0007669"/>
    <property type="project" value="UniProtKB-SubCell"/>
</dbReference>
<keyword evidence="8 15" id="KW-0406">Ion transport</keyword>
<evidence type="ECO:0000256" key="9">
    <source>
        <dbReference type="ARBA" id="ARBA00023128"/>
    </source>
</evidence>
<evidence type="ECO:0000256" key="6">
    <source>
        <dbReference type="ARBA" id="ARBA00022792"/>
    </source>
</evidence>
<evidence type="ECO:0000256" key="3">
    <source>
        <dbReference type="ARBA" id="ARBA00022448"/>
    </source>
</evidence>
<proteinExistence type="inferred from homology"/>
<keyword evidence="5 15" id="KW-0375">Hydrogen ion transport</keyword>
<evidence type="ECO:0000256" key="13">
    <source>
        <dbReference type="ARBA" id="ARBA00064647"/>
    </source>
</evidence>
<dbReference type="InterPro" id="IPR008386">
    <property type="entry name" value="ATP_synth_F0_esu_mt"/>
</dbReference>
<dbReference type="GO" id="GO:0015078">
    <property type="term" value="F:proton transmembrane transporter activity"/>
    <property type="evidence" value="ECO:0007669"/>
    <property type="project" value="InterPro"/>
</dbReference>
<dbReference type="Proteomes" id="UP001201812">
    <property type="component" value="Unassembled WGS sequence"/>
</dbReference>
<keyword evidence="10" id="KW-0472">Membrane</keyword>
<evidence type="ECO:0000256" key="10">
    <source>
        <dbReference type="ARBA" id="ARBA00023136"/>
    </source>
</evidence>
<evidence type="ECO:0000256" key="5">
    <source>
        <dbReference type="ARBA" id="ARBA00022781"/>
    </source>
</evidence>
<sequence length="110" mass="12960">MSKDLNLRVNHPTTVVLPQPIPVSPLLRFARWSALGLGIVWGVIRLRQIRHYHADIREWEFEKKLAEIEEKKKTQKWMEKDQMRILMKEIGLPFDDGVALLGVQSLFREE</sequence>
<evidence type="ECO:0000256" key="15">
    <source>
        <dbReference type="RuleBase" id="RU367005"/>
    </source>
</evidence>
<comment type="subunit">
    <text evidence="13">Component of the ATP synthase complex composed at least of ATP5F1A/subunit alpha, ATP5F1B/subunit beta, ATP5MC1/subunit c (homooctomer), MT-ATP6/subunit a, MT-ATP8/subunit 8, ATP5ME/subunit e, ATP5MF/subunit f, ATP5MG/subunit g, ATP5MK/subunit k, ATP5MJ/subunit j, ATP5F1C/subunit gamma, ATP5F1D/subunit delta, ATP5F1E/subunit epsilon, ATP5PF/subunit F6, ATP5PB/subunit b, ATP5PD/subunit d, ATP5PO/subunit OSCP. ATP synthase complex consists of a soluble F(1) head domain (subunits alpha(3) and beta(3)) - the catalytic core - and a membrane F(0) domain - the membrane proton channel (subunits c, a, 8, e, f, g, k and j). These two domains are linked by a central stalk (subunits gamma, delta, and epsilon) rotating inside the F1 region and a stationary peripheral stalk (subunits F6, b, d, and OSCP).</text>
</comment>
<keyword evidence="3 15" id="KW-0813">Transport</keyword>
<dbReference type="Pfam" id="PF05680">
    <property type="entry name" value="ATP-synt_E"/>
    <property type="match status" value="1"/>
</dbReference>
<keyword evidence="6 15" id="KW-0999">Mitochondrion inner membrane</keyword>
<dbReference type="GO" id="GO:0045259">
    <property type="term" value="C:proton-transporting ATP synthase complex"/>
    <property type="evidence" value="ECO:0007669"/>
    <property type="project" value="UniProtKB-UniRule"/>
</dbReference>
<evidence type="ECO:0000256" key="4">
    <source>
        <dbReference type="ARBA" id="ARBA00022547"/>
    </source>
</evidence>
<evidence type="ECO:0000256" key="11">
    <source>
        <dbReference type="ARBA" id="ARBA00023310"/>
    </source>
</evidence>
<evidence type="ECO:0000256" key="12">
    <source>
        <dbReference type="ARBA" id="ARBA00057306"/>
    </source>
</evidence>
<comment type="subunit">
    <text evidence="15">F-type ATPases have 2 components, CF(1) - the catalytic core - and CF(0) - the membrane proton channel. CF(1) and CF(0) have multiple subunits.</text>
</comment>
<keyword evidence="7" id="KW-0007">Acetylation</keyword>